<organism evidence="3 4">
    <name type="scientific">Cordyceps militaris</name>
    <name type="common">Caterpillar fungus</name>
    <name type="synonym">Clavaria militaris</name>
    <dbReference type="NCBI Taxonomy" id="73501"/>
    <lineage>
        <taxon>Eukaryota</taxon>
        <taxon>Fungi</taxon>
        <taxon>Dikarya</taxon>
        <taxon>Ascomycota</taxon>
        <taxon>Pezizomycotina</taxon>
        <taxon>Sordariomycetes</taxon>
        <taxon>Hypocreomycetidae</taxon>
        <taxon>Hypocreales</taxon>
        <taxon>Cordycipitaceae</taxon>
        <taxon>Cordyceps</taxon>
    </lineage>
</organism>
<dbReference type="SUPFAM" id="SSF110083">
    <property type="entry name" value="Peptidylarginine deiminase Pad4, middle domain"/>
    <property type="match status" value="1"/>
</dbReference>
<dbReference type="PANTHER" id="PTHR10837">
    <property type="entry name" value="PEPTIDYLARGININE DEIMINASE"/>
    <property type="match status" value="1"/>
</dbReference>
<dbReference type="Gene3D" id="3.75.10.10">
    <property type="entry name" value="L-arginine/glycine Amidinotransferase, Chain A"/>
    <property type="match status" value="1"/>
</dbReference>
<dbReference type="VEuPathDB" id="FungiDB:A9K55_002093"/>
<dbReference type="PANTHER" id="PTHR10837:SF8">
    <property type="entry name" value="PROTEIN-ARGININE DEIMINASE"/>
    <property type="match status" value="1"/>
</dbReference>
<dbReference type="Pfam" id="PF03068">
    <property type="entry name" value="PAD"/>
    <property type="match status" value="1"/>
</dbReference>
<gene>
    <name evidence="3" type="ORF">A9K55_002093</name>
</gene>
<feature type="signal peptide" evidence="1">
    <location>
        <begin position="1"/>
        <end position="17"/>
    </location>
</feature>
<dbReference type="GO" id="GO:0004668">
    <property type="term" value="F:protein-arginine deiminase activity"/>
    <property type="evidence" value="ECO:0007669"/>
    <property type="project" value="InterPro"/>
</dbReference>
<evidence type="ECO:0000313" key="4">
    <source>
        <dbReference type="Proteomes" id="UP000323067"/>
    </source>
</evidence>
<dbReference type="GO" id="GO:0005737">
    <property type="term" value="C:cytoplasm"/>
    <property type="evidence" value="ECO:0007669"/>
    <property type="project" value="InterPro"/>
</dbReference>
<dbReference type="InterPro" id="IPR036556">
    <property type="entry name" value="PAD_central_sf"/>
</dbReference>
<dbReference type="EMBL" id="CP023326">
    <property type="protein sequence ID" value="ATY66327.1"/>
    <property type="molecule type" value="Genomic_DNA"/>
</dbReference>
<feature type="domain" description="Protein-arginine deiminase C-terminal" evidence="2">
    <location>
        <begin position="260"/>
        <end position="704"/>
    </location>
</feature>
<proteinExistence type="predicted"/>
<dbReference type="SUPFAM" id="SSF55909">
    <property type="entry name" value="Pentein"/>
    <property type="match status" value="1"/>
</dbReference>
<dbReference type="InterPro" id="IPR004303">
    <property type="entry name" value="PAD"/>
</dbReference>
<evidence type="ECO:0000256" key="1">
    <source>
        <dbReference type="SAM" id="SignalP"/>
    </source>
</evidence>
<sequence>MKSIPVVLAGLAALAAAEQTGKRASASPTREQLCVSFNSDFATCERETKLCAAAVISDGSPFTWTAVSKCLEGKRPGAAAIPSAKQFKADLRVDTNRDGVVDIQGSADEQGKANWTDTSGAIFLANIGDSGGRCKKRYAALTLSNLGDILGTMARCHDADDDTQRAPSNMAPMRTMPMPELSDAATARVSVADVQARSLVRIFVRAPGDTAWAIVTNDTVFAAADLRKGLTLGIDARDTRRAGWDGRVTVDFAVQDGAATSTDSAMLRVAPVLLHHHRQPIQKVFTSSFSRMPWRTRNYLQGIIRGVEDSMRRARVHGPVTQLETDDPWAQDYFEPGYMSMPGPDGRAVSVRVLLEGRHHPARNSTGLIYTALRGDGVGGVAAHPPPAVLTRADSTYNAGGNMETLPPHEHNGVRFPAGRVIVGGDQNQLQSLAFFRAQELQSPLVLDSAWLFVKHVDEMLQAIPARTPRGWAVVAIDPQLGLGLLRAAAQHGLGGAPVMSGNKAPSGPTIDQFLQTPSNLQAAEISAGRMAANLALLKSETGLTDAEIFKVPALIAFKDTVQDYLAPRRSRSLGTRDEAEEAALDAEFLQFVDAHGPGGDSRNETAAAALRRRQDRGSGPLMLDSLLPSLVNGVPLSEAHYLAPKPYGPIFNGHDVFETVAVNQYKKAGFTTVEFLDEWRLHQSSGDLHCFTNTFRDASEPWWSK</sequence>
<dbReference type="VEuPathDB" id="FungiDB:CCM_06084"/>
<protein>
    <submittedName>
        <fullName evidence="3">Arginine deiminase</fullName>
    </submittedName>
</protein>
<dbReference type="OrthoDB" id="5102063at2759"/>
<reference evidence="3 4" key="1">
    <citation type="journal article" date="2017" name="BMC Genomics">
        <title>Chromosome level assembly and secondary metabolite potential of the parasitic fungus Cordyceps militaris.</title>
        <authorList>
            <person name="Kramer G.J."/>
            <person name="Nodwell J.R."/>
        </authorList>
    </citation>
    <scope>NUCLEOTIDE SEQUENCE [LARGE SCALE GENOMIC DNA]</scope>
    <source>
        <strain evidence="3 4">ATCC 34164</strain>
    </source>
</reference>
<accession>A0A2H4ST84</accession>
<evidence type="ECO:0000313" key="3">
    <source>
        <dbReference type="EMBL" id="ATY66327.1"/>
    </source>
</evidence>
<dbReference type="AlphaFoldDB" id="A0A2H4ST84"/>
<name>A0A2H4ST84_CORMI</name>
<keyword evidence="1" id="KW-0732">Signal</keyword>
<dbReference type="GO" id="GO:0005509">
    <property type="term" value="F:calcium ion binding"/>
    <property type="evidence" value="ECO:0007669"/>
    <property type="project" value="InterPro"/>
</dbReference>
<evidence type="ECO:0000259" key="2">
    <source>
        <dbReference type="Pfam" id="PF03068"/>
    </source>
</evidence>
<feature type="chain" id="PRO_5014142501" evidence="1">
    <location>
        <begin position="18"/>
        <end position="706"/>
    </location>
</feature>
<dbReference type="InterPro" id="IPR013530">
    <property type="entry name" value="PAD_C"/>
</dbReference>
<dbReference type="Proteomes" id="UP000323067">
    <property type="component" value="Chromosome iii"/>
</dbReference>